<protein>
    <submittedName>
        <fullName evidence="2">Uncharacterized protein</fullName>
    </submittedName>
</protein>
<dbReference type="Proteomes" id="UP001564408">
    <property type="component" value="Unassembled WGS sequence"/>
</dbReference>
<evidence type="ECO:0000313" key="3">
    <source>
        <dbReference type="Proteomes" id="UP001564408"/>
    </source>
</evidence>
<reference evidence="2 3" key="1">
    <citation type="submission" date="2024-05" db="EMBL/GenBank/DDBJ databases">
        <title>Genome Sequence and Characterization of the New Strain Purple Sulfur Bacterium of Genus Thioalkalicoccus.</title>
        <authorList>
            <person name="Bryantseva I.A."/>
            <person name="Kyndt J.A."/>
            <person name="Imhoff J.F."/>
        </authorList>
    </citation>
    <scope>NUCLEOTIDE SEQUENCE [LARGE SCALE GENOMIC DNA]</scope>
    <source>
        <strain evidence="2 3">Um2</strain>
    </source>
</reference>
<evidence type="ECO:0000256" key="1">
    <source>
        <dbReference type="SAM" id="MobiDB-lite"/>
    </source>
</evidence>
<accession>A0ABV4BCS5</accession>
<proteinExistence type="predicted"/>
<dbReference type="EMBL" id="JBDKXB010000004">
    <property type="protein sequence ID" value="MEY6431794.1"/>
    <property type="molecule type" value="Genomic_DNA"/>
</dbReference>
<sequence>MGKTRRQVPYLIQNGQLTARKVSGLWVIDSADLPLSDGQRQALARDAAIQAVCKLLLTPTPAERLAEPGTDRPGIVSEKRNATRPDPTP</sequence>
<gene>
    <name evidence="2" type="ORF">ABC977_05150</name>
</gene>
<keyword evidence="3" id="KW-1185">Reference proteome</keyword>
<comment type="caution">
    <text evidence="2">The sequence shown here is derived from an EMBL/GenBank/DDBJ whole genome shotgun (WGS) entry which is preliminary data.</text>
</comment>
<organism evidence="2 3">
    <name type="scientific">Thioalkalicoccus limnaeus</name>
    <dbReference type="NCBI Taxonomy" id="120681"/>
    <lineage>
        <taxon>Bacteria</taxon>
        <taxon>Pseudomonadati</taxon>
        <taxon>Pseudomonadota</taxon>
        <taxon>Gammaproteobacteria</taxon>
        <taxon>Chromatiales</taxon>
        <taxon>Chromatiaceae</taxon>
        <taxon>Thioalkalicoccus</taxon>
    </lineage>
</organism>
<dbReference type="RefSeq" id="WP_369666176.1">
    <property type="nucleotide sequence ID" value="NZ_JBDKXB010000004.1"/>
</dbReference>
<evidence type="ECO:0000313" key="2">
    <source>
        <dbReference type="EMBL" id="MEY6431794.1"/>
    </source>
</evidence>
<name>A0ABV4BCS5_9GAMM</name>
<feature type="region of interest" description="Disordered" evidence="1">
    <location>
        <begin position="61"/>
        <end position="89"/>
    </location>
</feature>